<organism evidence="2 3">
    <name type="scientific">Polistes dominula</name>
    <name type="common">European paper wasp</name>
    <name type="synonym">Vespa dominula</name>
    <dbReference type="NCBI Taxonomy" id="743375"/>
    <lineage>
        <taxon>Eukaryota</taxon>
        <taxon>Metazoa</taxon>
        <taxon>Ecdysozoa</taxon>
        <taxon>Arthropoda</taxon>
        <taxon>Hexapoda</taxon>
        <taxon>Insecta</taxon>
        <taxon>Pterygota</taxon>
        <taxon>Neoptera</taxon>
        <taxon>Endopterygota</taxon>
        <taxon>Hymenoptera</taxon>
        <taxon>Apocrita</taxon>
        <taxon>Aculeata</taxon>
        <taxon>Vespoidea</taxon>
        <taxon>Vespidae</taxon>
        <taxon>Polistinae</taxon>
        <taxon>Polistini</taxon>
        <taxon>Polistes</taxon>
    </lineage>
</organism>
<dbReference type="Gene3D" id="1.20.5.500">
    <property type="entry name" value="Single helix bin"/>
    <property type="match status" value="1"/>
</dbReference>
<gene>
    <name evidence="3" type="primary">LOC107070861</name>
</gene>
<accession>A0ABM1IXF2</accession>
<dbReference type="RefSeq" id="XP_015184889.1">
    <property type="nucleotide sequence ID" value="XM_015329403.1"/>
</dbReference>
<protein>
    <submittedName>
        <fullName evidence="3">Uncharacterized protein LOC107070861</fullName>
    </submittedName>
</protein>
<reference evidence="3" key="1">
    <citation type="submission" date="2025-08" db="UniProtKB">
        <authorList>
            <consortium name="RefSeq"/>
        </authorList>
    </citation>
    <scope>IDENTIFICATION</scope>
    <source>
        <tissue evidence="3">Whole body</tissue>
    </source>
</reference>
<evidence type="ECO:0000256" key="1">
    <source>
        <dbReference type="SAM" id="Coils"/>
    </source>
</evidence>
<proteinExistence type="predicted"/>
<dbReference type="Proteomes" id="UP000694924">
    <property type="component" value="Unplaced"/>
</dbReference>
<keyword evidence="1" id="KW-0175">Coiled coil</keyword>
<name>A0ABM1IXF2_POLDO</name>
<sequence length="96" mass="11759">YLFINCRYFNSDNNPLYKNNKFLDDSLAYETEYYYKKDKKLLEILKRKTQNEVKNMQKEVNVMRNKIEEYNRDINENLRFLQELDKNTASNKKKGS</sequence>
<feature type="non-terminal residue" evidence="3">
    <location>
        <position position="1"/>
    </location>
</feature>
<dbReference type="GeneID" id="107070861"/>
<feature type="coiled-coil region" evidence="1">
    <location>
        <begin position="39"/>
        <end position="87"/>
    </location>
</feature>
<dbReference type="SUPFAM" id="SSF64602">
    <property type="entry name" value="F1 ATPase inhibitor, IF1, C-terminal domain"/>
    <property type="match status" value="1"/>
</dbReference>
<keyword evidence="2" id="KW-1185">Reference proteome</keyword>
<evidence type="ECO:0000313" key="3">
    <source>
        <dbReference type="RefSeq" id="XP_015184889.1"/>
    </source>
</evidence>
<evidence type="ECO:0000313" key="2">
    <source>
        <dbReference type="Proteomes" id="UP000694924"/>
    </source>
</evidence>